<protein>
    <submittedName>
        <fullName evidence="2">Uncharacterized protein</fullName>
    </submittedName>
</protein>
<dbReference type="Proteomes" id="UP001165082">
    <property type="component" value="Unassembled WGS sequence"/>
</dbReference>
<accession>A0A9W7FBG8</accession>
<evidence type="ECO:0000313" key="2">
    <source>
        <dbReference type="EMBL" id="GMI09085.1"/>
    </source>
</evidence>
<name>A0A9W7FBG8_9STRA</name>
<proteinExistence type="predicted"/>
<keyword evidence="3" id="KW-1185">Reference proteome</keyword>
<reference evidence="2" key="1">
    <citation type="submission" date="2022-07" db="EMBL/GenBank/DDBJ databases">
        <title>Genome analysis of Parmales, a sister group of diatoms, reveals the evolutionary specialization of diatoms from phago-mixotrophs to photoautotrophs.</title>
        <authorList>
            <person name="Ban H."/>
            <person name="Sato S."/>
            <person name="Yoshikawa S."/>
            <person name="Kazumasa Y."/>
            <person name="Nakamura Y."/>
            <person name="Ichinomiya M."/>
            <person name="Saitoh K."/>
            <person name="Sato N."/>
            <person name="Blanc-Mathieu R."/>
            <person name="Endo H."/>
            <person name="Kuwata A."/>
            <person name="Ogata H."/>
        </authorList>
    </citation>
    <scope>NUCLEOTIDE SEQUENCE</scope>
</reference>
<dbReference type="OrthoDB" id="187484at2759"/>
<sequence length="401" mass="44398">MASSLTTPNLGPEVSAPVSDGATDGTIDGATTIYLRQRSEQVFYNSATAERSILGRCHHALSCPGWTKATSKRFVYSRWETTPCCKSCFGGVTLPTGRALDTFDSEIVVDMSAHQTCLQICRGEGDISVFRLEGGDLSDNDEVFHITSVPNVYNVFSELTFELAKLNLRDAAAVGLGTRMGAVVWDHDARSGAEGPASKEIKEELVFYDSVTATRTIIGGFCHLDCCLPPVYKITSERVLYVEWDEWHPCDNPLQSCLCLPAYVAKALVNDCCCGFTSSNGEKANEAMKRRQENREKQKTRNCINRNVMCPTGRTANYFDIDLMMDVGAHQNLYQLPLNEGDLILYLMPGDASMEAEGIGDKFTVKGVPEVFSLFDDFSYNLSNLDLNHFRQNAVAMEMRR</sequence>
<organism evidence="2 3">
    <name type="scientific">Triparma retinervis</name>
    <dbReference type="NCBI Taxonomy" id="2557542"/>
    <lineage>
        <taxon>Eukaryota</taxon>
        <taxon>Sar</taxon>
        <taxon>Stramenopiles</taxon>
        <taxon>Ochrophyta</taxon>
        <taxon>Bolidophyceae</taxon>
        <taxon>Parmales</taxon>
        <taxon>Triparmaceae</taxon>
        <taxon>Triparma</taxon>
    </lineage>
</organism>
<dbReference type="AlphaFoldDB" id="A0A9W7FBG8"/>
<dbReference type="EMBL" id="BRXZ01000296">
    <property type="protein sequence ID" value="GMI09085.1"/>
    <property type="molecule type" value="Genomic_DNA"/>
</dbReference>
<gene>
    <name evidence="2" type="ORF">TrRE_jg6507</name>
</gene>
<feature type="region of interest" description="Disordered" evidence="1">
    <location>
        <begin position="1"/>
        <end position="23"/>
    </location>
</feature>
<comment type="caution">
    <text evidence="2">The sequence shown here is derived from an EMBL/GenBank/DDBJ whole genome shotgun (WGS) entry which is preliminary data.</text>
</comment>
<evidence type="ECO:0000313" key="3">
    <source>
        <dbReference type="Proteomes" id="UP001165082"/>
    </source>
</evidence>
<evidence type="ECO:0000256" key="1">
    <source>
        <dbReference type="SAM" id="MobiDB-lite"/>
    </source>
</evidence>